<dbReference type="Proteomes" id="UP000198657">
    <property type="component" value="Unassembled WGS sequence"/>
</dbReference>
<organism evidence="2 3">
    <name type="scientific">Flavobacterium sinopsychrotolerans</name>
    <dbReference type="NCBI Taxonomy" id="604089"/>
    <lineage>
        <taxon>Bacteria</taxon>
        <taxon>Pseudomonadati</taxon>
        <taxon>Bacteroidota</taxon>
        <taxon>Flavobacteriia</taxon>
        <taxon>Flavobacteriales</taxon>
        <taxon>Flavobacteriaceae</taxon>
        <taxon>Flavobacterium</taxon>
    </lineage>
</organism>
<reference evidence="3" key="1">
    <citation type="submission" date="2016-10" db="EMBL/GenBank/DDBJ databases">
        <authorList>
            <person name="Varghese N."/>
            <person name="Submissions S."/>
        </authorList>
    </citation>
    <scope>NUCLEOTIDE SEQUENCE [LARGE SCALE GENOMIC DNA]</scope>
    <source>
        <strain evidence="3">CGMCC 1.8704</strain>
    </source>
</reference>
<protein>
    <submittedName>
        <fullName evidence="2">Glycosyltransferase involved in cell wall bisynthesis</fullName>
    </submittedName>
</protein>
<evidence type="ECO:0000313" key="3">
    <source>
        <dbReference type="Proteomes" id="UP000198657"/>
    </source>
</evidence>
<dbReference type="AlphaFoldDB" id="A0A1H8RM38"/>
<proteinExistence type="predicted"/>
<dbReference type="CDD" id="cd03801">
    <property type="entry name" value="GT4_PimA-like"/>
    <property type="match status" value="1"/>
</dbReference>
<name>A0A1H8RM38_9FLAO</name>
<dbReference type="Pfam" id="PF00534">
    <property type="entry name" value="Glycos_transf_1"/>
    <property type="match status" value="1"/>
</dbReference>
<dbReference type="STRING" id="604089.SAMN04487942_0098"/>
<feature type="domain" description="Glycosyl transferase family 1" evidence="1">
    <location>
        <begin position="179"/>
        <end position="326"/>
    </location>
</feature>
<keyword evidence="2" id="KW-0808">Transferase</keyword>
<dbReference type="InterPro" id="IPR001296">
    <property type="entry name" value="Glyco_trans_1"/>
</dbReference>
<keyword evidence="3" id="KW-1185">Reference proteome</keyword>
<evidence type="ECO:0000259" key="1">
    <source>
        <dbReference type="Pfam" id="PF00534"/>
    </source>
</evidence>
<dbReference type="OrthoDB" id="9811239at2"/>
<dbReference type="GO" id="GO:0016757">
    <property type="term" value="F:glycosyltransferase activity"/>
    <property type="evidence" value="ECO:0007669"/>
    <property type="project" value="InterPro"/>
</dbReference>
<dbReference type="SUPFAM" id="SSF53756">
    <property type="entry name" value="UDP-Glycosyltransferase/glycogen phosphorylase"/>
    <property type="match status" value="1"/>
</dbReference>
<dbReference type="Gene3D" id="3.40.50.2000">
    <property type="entry name" value="Glycogen Phosphorylase B"/>
    <property type="match status" value="2"/>
</dbReference>
<dbReference type="EMBL" id="FODN01000012">
    <property type="protein sequence ID" value="SEO67337.1"/>
    <property type="molecule type" value="Genomic_DNA"/>
</dbReference>
<gene>
    <name evidence="2" type="ORF">SAMN04487942_0098</name>
</gene>
<dbReference type="PANTHER" id="PTHR12526">
    <property type="entry name" value="GLYCOSYLTRANSFERASE"/>
    <property type="match status" value="1"/>
</dbReference>
<accession>A0A1H8RM38</accession>
<evidence type="ECO:0000313" key="2">
    <source>
        <dbReference type="EMBL" id="SEO67337.1"/>
    </source>
</evidence>
<dbReference type="RefSeq" id="WP_091174237.1">
    <property type="nucleotide sequence ID" value="NZ_CBCSFM010000014.1"/>
</dbReference>
<sequence length="358" mass="41495">MTESRKIAVLCNYELLPERVGGMDYFFWYFDQKCEENGIQVDWFFPNQSDHGKYSNLAVFNSNYESVENYFLDFCKANKTDYSHIITHFVELCTPFFYKIKLVSNAKIIVVDHNPRPLNGYSFKKKIAKRVKGILYSRHIDVFVGVSDSTKKLMIMDFGSHIKRKAIVILNGLDVLQFKQKSKFSFNNKFIVASHLRKEKGIQDLILAVQDLRSFSFTIDIYGAGYFEGELKKMVQDLSLHDFFNFKGNICNLHEMYCNYDYLIHPSHGETFCYSVVESLMSNLPVITTRNQGNVLGLVLENENGFLFEEANVLELKEILQNILTHKLKIDDCPLNDTLDNLSLTKMVANYFALLLKK</sequence>